<evidence type="ECO:0000259" key="2">
    <source>
        <dbReference type="Pfam" id="PF09407"/>
    </source>
</evidence>
<dbReference type="Gene3D" id="3.40.960.10">
    <property type="entry name" value="VSR Endonuclease"/>
    <property type="match status" value="1"/>
</dbReference>
<proteinExistence type="predicted"/>
<evidence type="ECO:0000313" key="5">
    <source>
        <dbReference type="Proteomes" id="UP000323876"/>
    </source>
</evidence>
<dbReference type="InterPro" id="IPR018547">
    <property type="entry name" value="AbiEi_C"/>
</dbReference>
<organism evidence="4 5">
    <name type="scientific">Nocardia colli</name>
    <dbReference type="NCBI Taxonomy" id="2545717"/>
    <lineage>
        <taxon>Bacteria</taxon>
        <taxon>Bacillati</taxon>
        <taxon>Actinomycetota</taxon>
        <taxon>Actinomycetes</taxon>
        <taxon>Mycobacteriales</taxon>
        <taxon>Nocardiaceae</taxon>
        <taxon>Nocardia</taxon>
    </lineage>
</organism>
<dbReference type="InterPro" id="IPR011335">
    <property type="entry name" value="Restrct_endonuc-II-like"/>
</dbReference>
<feature type="region of interest" description="Disordered" evidence="1">
    <location>
        <begin position="299"/>
        <end position="327"/>
    </location>
</feature>
<dbReference type="SUPFAM" id="SSF52980">
    <property type="entry name" value="Restriction endonuclease-like"/>
    <property type="match status" value="1"/>
</dbReference>
<dbReference type="Proteomes" id="UP000323876">
    <property type="component" value="Unassembled WGS sequence"/>
</dbReference>
<feature type="domain" description="AbiEi antitoxin C-terminal" evidence="2">
    <location>
        <begin position="60"/>
        <end position="174"/>
    </location>
</feature>
<evidence type="ECO:0000259" key="3">
    <source>
        <dbReference type="Pfam" id="PF18741"/>
    </source>
</evidence>
<evidence type="ECO:0000313" key="4">
    <source>
        <dbReference type="EMBL" id="KAA8884981.1"/>
    </source>
</evidence>
<feature type="domain" description="Restriction endonuclease type II-like" evidence="3">
    <location>
        <begin position="215"/>
        <end position="282"/>
    </location>
</feature>
<dbReference type="EMBL" id="VXLC01000016">
    <property type="protein sequence ID" value="KAA8884981.1"/>
    <property type="molecule type" value="Genomic_DNA"/>
</dbReference>
<feature type="compositionally biased region" description="Basic residues" evidence="1">
    <location>
        <begin position="313"/>
        <end position="327"/>
    </location>
</feature>
<accession>A0A5N0EBX3</accession>
<comment type="caution">
    <text evidence="4">The sequence shown here is derived from an EMBL/GenBank/DDBJ whole genome shotgun (WGS) entry which is preliminary data.</text>
</comment>
<dbReference type="AlphaFoldDB" id="A0A5N0EBX3"/>
<name>A0A5N0EBX3_9NOCA</name>
<keyword evidence="5" id="KW-1185">Reference proteome</keyword>
<evidence type="ECO:0000256" key="1">
    <source>
        <dbReference type="SAM" id="MobiDB-lite"/>
    </source>
</evidence>
<gene>
    <name evidence="4" type="ORF">F3087_29440</name>
</gene>
<dbReference type="InterPro" id="IPR049468">
    <property type="entry name" value="Restrct_endonuc-II-like_dom"/>
</dbReference>
<protein>
    <submittedName>
        <fullName evidence="4">DUF559 domain-containing protein</fullName>
    </submittedName>
</protein>
<dbReference type="Pfam" id="PF09407">
    <property type="entry name" value="AbiEi_1"/>
    <property type="match status" value="1"/>
</dbReference>
<dbReference type="Pfam" id="PF18741">
    <property type="entry name" value="MTES_1575"/>
    <property type="match status" value="1"/>
</dbReference>
<dbReference type="OrthoDB" id="3173471at2"/>
<reference evidence="4 5" key="1">
    <citation type="submission" date="2019-09" db="EMBL/GenBank/DDBJ databases">
        <authorList>
            <person name="Wang X."/>
        </authorList>
    </citation>
    <scope>NUCLEOTIDE SEQUENCE [LARGE SCALE GENOMIC DNA]</scope>
    <source>
        <strain evidence="4 5">CICC 11023</strain>
    </source>
</reference>
<sequence length="327" mass="36147">MGVLDEPFPGSWARAAGLVTRWELQHNFVRVFPDVYLRKGCTLDAEGRARAAAHWAKGSGVLIGYSAAALHGTRWLDPDYPAEIARTEHCKPPGGIRSVCTVIESAECCEIDGFRVTTPARTAFDLGRRLPRAQAVPILDALCAATGLDPQHIENVARVHPGTRGVTRLSAILQLIDAGAESPPESHTRLLLTDDGLPRPTTQLVIRDSFGGFVARVDMGWEEWRVAVEYDGAHHWTDPTQRTKDIDRIATLESLGWRVIRVNATLLHHRPHVILDRVRTALRAHGWTDDHKELVSVNREKPTASVPCDHVSRRNLARRGSGRGRVG</sequence>